<reference evidence="2" key="1">
    <citation type="submission" date="2014-09" db="EMBL/GenBank/DDBJ databases">
        <authorList>
            <person name="Sharma Rahul"/>
            <person name="Thines Marco"/>
        </authorList>
    </citation>
    <scope>NUCLEOTIDE SEQUENCE [LARGE SCALE GENOMIC DNA]</scope>
</reference>
<sequence length="113" mass="12800">MALALCFKGRDIARDFAALDASLTLCFVLSRISEIFFAEIEYKVGIRRCAVDVPSSTSNRVESFSSVLPEKLRIISTTFLEDQYLPTAASMCYRRYVWEINACGIENAFLERP</sequence>
<organism evidence="1 2">
    <name type="scientific">Plasmopara halstedii</name>
    <name type="common">Downy mildew of sunflower</name>
    <dbReference type="NCBI Taxonomy" id="4781"/>
    <lineage>
        <taxon>Eukaryota</taxon>
        <taxon>Sar</taxon>
        <taxon>Stramenopiles</taxon>
        <taxon>Oomycota</taxon>
        <taxon>Peronosporomycetes</taxon>
        <taxon>Peronosporales</taxon>
        <taxon>Peronosporaceae</taxon>
        <taxon>Plasmopara</taxon>
    </lineage>
</organism>
<dbReference type="RefSeq" id="XP_024585965.1">
    <property type="nucleotide sequence ID" value="XM_024720803.1"/>
</dbReference>
<dbReference type="GeneID" id="36402407"/>
<name>A0A0P1B676_PLAHL</name>
<protein>
    <submittedName>
        <fullName evidence="1">Uncharacterized protein</fullName>
    </submittedName>
</protein>
<dbReference type="EMBL" id="CCYD01003090">
    <property type="protein sequence ID" value="CEG49596.1"/>
    <property type="molecule type" value="Genomic_DNA"/>
</dbReference>
<evidence type="ECO:0000313" key="2">
    <source>
        <dbReference type="Proteomes" id="UP000054928"/>
    </source>
</evidence>
<proteinExistence type="predicted"/>
<accession>A0A0P1B676</accession>
<dbReference type="AlphaFoldDB" id="A0A0P1B676"/>
<dbReference type="Proteomes" id="UP000054928">
    <property type="component" value="Unassembled WGS sequence"/>
</dbReference>
<keyword evidence="2" id="KW-1185">Reference proteome</keyword>
<evidence type="ECO:0000313" key="1">
    <source>
        <dbReference type="EMBL" id="CEG49596.1"/>
    </source>
</evidence>